<protein>
    <recommendedName>
        <fullName evidence="10">UDP-N-acetylglucosamine--N-acetylmuramyl-(pentapeptide) pyrophosphoryl-undecaprenol N-acetylglucosamine transferase</fullName>
        <ecNumber evidence="10">2.4.1.227</ecNumber>
    </recommendedName>
    <alternativeName>
        <fullName evidence="10">Undecaprenyl-PP-MurNAc-pentapeptide-UDPGlcNAc GlcNAc transferase</fullName>
    </alternativeName>
</protein>
<gene>
    <name evidence="10 13" type="primary">murG</name>
    <name evidence="13" type="ORF">NDI37_17810</name>
</gene>
<keyword evidence="2 10" id="KW-0132">Cell division</keyword>
<feature type="binding site" evidence="10">
    <location>
        <position position="124"/>
    </location>
    <ligand>
        <name>UDP-N-acetyl-alpha-D-glucosamine</name>
        <dbReference type="ChEBI" id="CHEBI:57705"/>
    </ligand>
</feature>
<dbReference type="Gene3D" id="3.40.50.2000">
    <property type="entry name" value="Glycogen Phosphorylase B"/>
    <property type="match status" value="2"/>
</dbReference>
<comment type="similarity">
    <text evidence="10">Belongs to the glycosyltransferase 28 family. MurG subfamily.</text>
</comment>
<keyword evidence="9 10" id="KW-0961">Cell wall biogenesis/degradation</keyword>
<dbReference type="HAMAP" id="MF_00033">
    <property type="entry name" value="MurG"/>
    <property type="match status" value="1"/>
</dbReference>
<dbReference type="Pfam" id="PF03033">
    <property type="entry name" value="Glyco_transf_28"/>
    <property type="match status" value="1"/>
</dbReference>
<evidence type="ECO:0000256" key="6">
    <source>
        <dbReference type="ARBA" id="ARBA00022984"/>
    </source>
</evidence>
<dbReference type="InterPro" id="IPR004276">
    <property type="entry name" value="GlycoTrans_28_N"/>
</dbReference>
<dbReference type="PANTHER" id="PTHR21015:SF22">
    <property type="entry name" value="GLYCOSYLTRANSFERASE"/>
    <property type="match status" value="1"/>
</dbReference>
<dbReference type="Proteomes" id="UP001442494">
    <property type="component" value="Unassembled WGS sequence"/>
</dbReference>
<feature type="domain" description="Glycosyl transferase family 28 C-terminal" evidence="12">
    <location>
        <begin position="185"/>
        <end position="344"/>
    </location>
</feature>
<evidence type="ECO:0000256" key="2">
    <source>
        <dbReference type="ARBA" id="ARBA00022618"/>
    </source>
</evidence>
<comment type="catalytic activity">
    <reaction evidence="10">
        <text>di-trans,octa-cis-undecaprenyl diphospho-N-acetyl-alpha-D-muramoyl-L-alanyl-D-glutamyl-meso-2,6-diaminopimeloyl-D-alanyl-D-alanine + UDP-N-acetyl-alpha-D-glucosamine = di-trans,octa-cis-undecaprenyl diphospho-[N-acetyl-alpha-D-glucosaminyl-(1-&gt;4)]-N-acetyl-alpha-D-muramoyl-L-alanyl-D-glutamyl-meso-2,6-diaminopimeloyl-D-alanyl-D-alanine + UDP + H(+)</text>
        <dbReference type="Rhea" id="RHEA:31227"/>
        <dbReference type="ChEBI" id="CHEBI:15378"/>
        <dbReference type="ChEBI" id="CHEBI:57705"/>
        <dbReference type="ChEBI" id="CHEBI:58223"/>
        <dbReference type="ChEBI" id="CHEBI:61387"/>
        <dbReference type="ChEBI" id="CHEBI:61388"/>
        <dbReference type="EC" id="2.4.1.227"/>
    </reaction>
</comment>
<evidence type="ECO:0000256" key="5">
    <source>
        <dbReference type="ARBA" id="ARBA00022960"/>
    </source>
</evidence>
<feature type="binding site" evidence="10">
    <location>
        <position position="285"/>
    </location>
    <ligand>
        <name>UDP-N-acetyl-alpha-D-glucosamine</name>
        <dbReference type="ChEBI" id="CHEBI:57705"/>
    </ligand>
</feature>
<dbReference type="PANTHER" id="PTHR21015">
    <property type="entry name" value="UDP-N-ACETYLGLUCOSAMINE--N-ACETYLMURAMYL-(PENTAPEPTIDE) PYROPHOSPHORYL-UNDECAPRENOL N-ACETYLGLUCOSAMINE TRANSFERASE 1"/>
    <property type="match status" value="1"/>
</dbReference>
<comment type="function">
    <text evidence="10">Cell wall formation. Catalyzes the transfer of a GlcNAc subunit on undecaprenyl-pyrophosphoryl-MurNAc-pentapeptide (lipid intermediate I) to form undecaprenyl-pyrophosphoryl-MurNAc-(pentapeptide)GlcNAc (lipid intermediate II).</text>
</comment>
<dbReference type="CDD" id="cd03785">
    <property type="entry name" value="GT28_MurG"/>
    <property type="match status" value="1"/>
</dbReference>
<evidence type="ECO:0000256" key="10">
    <source>
        <dbReference type="HAMAP-Rule" id="MF_00033"/>
    </source>
</evidence>
<dbReference type="InterPro" id="IPR007235">
    <property type="entry name" value="Glyco_trans_28_C"/>
</dbReference>
<feature type="binding site" evidence="10">
    <location>
        <position position="191"/>
    </location>
    <ligand>
        <name>UDP-N-acetyl-alpha-D-glucosamine</name>
        <dbReference type="ChEBI" id="CHEBI:57705"/>
    </ligand>
</feature>
<keyword evidence="4 10" id="KW-0808">Transferase</keyword>
<comment type="subcellular location">
    <subcellularLocation>
        <location evidence="10">Cell membrane</location>
        <topology evidence="10">Peripheral membrane protein</topology>
        <orientation evidence="10">Cytoplasmic side</orientation>
    </subcellularLocation>
</comment>
<feature type="binding site" evidence="10">
    <location>
        <begin position="15"/>
        <end position="17"/>
    </location>
    <ligand>
        <name>UDP-N-acetyl-alpha-D-glucosamine</name>
        <dbReference type="ChEBI" id="CHEBI:57705"/>
    </ligand>
</feature>
<comment type="pathway">
    <text evidence="10">Cell wall biogenesis; peptidoglycan biosynthesis.</text>
</comment>
<organism evidence="13 14">
    <name type="scientific">Funiculus sociatus GB2-A5</name>
    <dbReference type="NCBI Taxonomy" id="2933946"/>
    <lineage>
        <taxon>Bacteria</taxon>
        <taxon>Bacillati</taxon>
        <taxon>Cyanobacteriota</taxon>
        <taxon>Cyanophyceae</taxon>
        <taxon>Coleofasciculales</taxon>
        <taxon>Coleofasciculaceae</taxon>
        <taxon>Funiculus</taxon>
    </lineage>
</organism>
<dbReference type="GO" id="GO:0016757">
    <property type="term" value="F:glycosyltransferase activity"/>
    <property type="evidence" value="ECO:0007669"/>
    <property type="project" value="UniProtKB-KW"/>
</dbReference>
<dbReference type="EC" id="2.4.1.227" evidence="10"/>
<keyword evidence="1 10" id="KW-1003">Cell membrane</keyword>
<comment type="caution">
    <text evidence="10">Lacks conserved residue(s) required for the propagation of feature annotation.</text>
</comment>
<evidence type="ECO:0000256" key="1">
    <source>
        <dbReference type="ARBA" id="ARBA00022475"/>
    </source>
</evidence>
<evidence type="ECO:0000313" key="13">
    <source>
        <dbReference type="EMBL" id="MEP0866318.1"/>
    </source>
</evidence>
<dbReference type="NCBIfam" id="TIGR01133">
    <property type="entry name" value="murG"/>
    <property type="match status" value="1"/>
</dbReference>
<keyword evidence="14" id="KW-1185">Reference proteome</keyword>
<reference evidence="13 14" key="1">
    <citation type="submission" date="2022-04" db="EMBL/GenBank/DDBJ databases">
        <title>Positive selection, recombination, and allopatry shape intraspecific diversity of widespread and dominant cyanobacteria.</title>
        <authorList>
            <person name="Wei J."/>
            <person name="Shu W."/>
            <person name="Hu C."/>
        </authorList>
    </citation>
    <scope>NUCLEOTIDE SEQUENCE [LARGE SCALE GENOMIC DNA]</scope>
    <source>
        <strain evidence="13 14">GB2-A5</strain>
    </source>
</reference>
<evidence type="ECO:0000256" key="7">
    <source>
        <dbReference type="ARBA" id="ARBA00023136"/>
    </source>
</evidence>
<evidence type="ECO:0000256" key="3">
    <source>
        <dbReference type="ARBA" id="ARBA00022676"/>
    </source>
</evidence>
<sequence>MANELKKLLIAASGTGGHLFPALALAEQLPDYQIEWLGVPNRLENQLVPAQYPLNTIAIEGFQERFGLGTLGILLRLSSSIREVRQIIKEKNFQGVFSTGGYIAAPAIIAARSLGVPVILHESNALPGKVTRWLSGWCTSVALGFEYGAHYLPRTGTAYTGTPVRAQFRTQQKLDLPIPENVPLIAVVGGSQGAVAVNQLVRQCAIAWLDAGAWIVHLTGDNDPDAQSLQHPQYFAMPFYDNMAALFQRTNLAISRAGAGTLTELAVTHTPAILIPYPYAAEDHQVYNAAIFDSAGAGLVFRQAELTPELLQSKVLNLLHSPDLLQQMAQKAGKLGFPDSAERLADLVRQTL</sequence>
<comment type="caution">
    <text evidence="13">The sequence shown here is derived from an EMBL/GenBank/DDBJ whole genome shotgun (WGS) entry which is preliminary data.</text>
</comment>
<keyword evidence="5 10" id="KW-0133">Cell shape</keyword>
<dbReference type="InterPro" id="IPR006009">
    <property type="entry name" value="GlcNAc_MurG"/>
</dbReference>
<dbReference type="SUPFAM" id="SSF53756">
    <property type="entry name" value="UDP-Glycosyltransferase/glycogen phosphorylase"/>
    <property type="match status" value="1"/>
</dbReference>
<keyword evidence="8 10" id="KW-0131">Cell cycle</keyword>
<evidence type="ECO:0000256" key="8">
    <source>
        <dbReference type="ARBA" id="ARBA00023306"/>
    </source>
</evidence>
<feature type="domain" description="Glycosyltransferase family 28 N-terminal" evidence="11">
    <location>
        <begin position="9"/>
        <end position="142"/>
    </location>
</feature>
<dbReference type="Pfam" id="PF04101">
    <property type="entry name" value="Glyco_tran_28_C"/>
    <property type="match status" value="1"/>
</dbReference>
<evidence type="ECO:0000256" key="4">
    <source>
        <dbReference type="ARBA" id="ARBA00022679"/>
    </source>
</evidence>
<evidence type="ECO:0000313" key="14">
    <source>
        <dbReference type="Proteomes" id="UP001442494"/>
    </source>
</evidence>
<keyword evidence="3 10" id="KW-0328">Glycosyltransferase</keyword>
<evidence type="ECO:0000256" key="9">
    <source>
        <dbReference type="ARBA" id="ARBA00023316"/>
    </source>
</evidence>
<evidence type="ECO:0000259" key="12">
    <source>
        <dbReference type="Pfam" id="PF04101"/>
    </source>
</evidence>
<evidence type="ECO:0000259" key="11">
    <source>
        <dbReference type="Pfam" id="PF03033"/>
    </source>
</evidence>
<feature type="binding site" evidence="10">
    <location>
        <position position="165"/>
    </location>
    <ligand>
        <name>UDP-N-acetyl-alpha-D-glucosamine</name>
        <dbReference type="ChEBI" id="CHEBI:57705"/>
    </ligand>
</feature>
<accession>A0ABV0JSF4</accession>
<keyword evidence="6 10" id="KW-0573">Peptidoglycan synthesis</keyword>
<name>A0ABV0JSF4_9CYAN</name>
<dbReference type="RefSeq" id="WP_190424643.1">
    <property type="nucleotide sequence ID" value="NZ_JAMPKK010000041.1"/>
</dbReference>
<dbReference type="EMBL" id="JAMPKK010000041">
    <property type="protein sequence ID" value="MEP0866318.1"/>
    <property type="molecule type" value="Genomic_DNA"/>
</dbReference>
<keyword evidence="7 10" id="KW-0472">Membrane</keyword>
<proteinExistence type="inferred from homology"/>